<dbReference type="PANTHER" id="PTHR46890">
    <property type="entry name" value="NON-LTR RETROLELEMENT REVERSE TRANSCRIPTASE-LIKE PROTEIN-RELATED"/>
    <property type="match status" value="1"/>
</dbReference>
<feature type="domain" description="Reverse transcriptase zinc-binding" evidence="1">
    <location>
        <begin position="212"/>
        <end position="271"/>
    </location>
</feature>
<reference evidence="2" key="1">
    <citation type="journal article" date="2023" name="Plant J.">
        <title>Genome sequences and population genomics provide insights into the demographic history, inbreeding, and mutation load of two 'living fossil' tree species of Dipteronia.</title>
        <authorList>
            <person name="Feng Y."/>
            <person name="Comes H.P."/>
            <person name="Chen J."/>
            <person name="Zhu S."/>
            <person name="Lu R."/>
            <person name="Zhang X."/>
            <person name="Li P."/>
            <person name="Qiu J."/>
            <person name="Olsen K.M."/>
            <person name="Qiu Y."/>
        </authorList>
    </citation>
    <scope>NUCLEOTIDE SEQUENCE</scope>
    <source>
        <strain evidence="2">NBL</strain>
    </source>
</reference>
<dbReference type="PANTHER" id="PTHR46890:SF50">
    <property type="entry name" value="RNA-DIRECTED DNA POLYMERASE, EUKARYOTA, REVERSE TRANSCRIPTASE ZINC-BINDING DOMAIN PROTEIN-RELATED"/>
    <property type="match status" value="1"/>
</dbReference>
<evidence type="ECO:0000259" key="1">
    <source>
        <dbReference type="Pfam" id="PF13966"/>
    </source>
</evidence>
<proteinExistence type="predicted"/>
<dbReference type="Pfam" id="PF13966">
    <property type="entry name" value="zf-RVT"/>
    <property type="match status" value="1"/>
</dbReference>
<dbReference type="InterPro" id="IPR026960">
    <property type="entry name" value="RVT-Znf"/>
</dbReference>
<dbReference type="AlphaFoldDB" id="A0AAE0A4D1"/>
<protein>
    <recommendedName>
        <fullName evidence="1">Reverse transcriptase zinc-binding domain-containing protein</fullName>
    </recommendedName>
</protein>
<dbReference type="Proteomes" id="UP001281410">
    <property type="component" value="Unassembled WGS sequence"/>
</dbReference>
<dbReference type="EMBL" id="JANJYJ010000007">
    <property type="protein sequence ID" value="KAK3200434.1"/>
    <property type="molecule type" value="Genomic_DNA"/>
</dbReference>
<dbReference type="InterPro" id="IPR052343">
    <property type="entry name" value="Retrotransposon-Effector_Assoc"/>
</dbReference>
<sequence length="273" mass="31479">MDGRRTSEQPGYLLFQKYGNEFVRRNKFGSKNQELSGARKVPWNCTTIDGLHLKRLENFDSKNLEEEFSMEEVCEAMRKCEDDKAPGPDCLNFNFIKSNWEVIKEDVMDFFVEFHRDGSLIMELNTTFIALIPKIPKTVTMGDFRPINLVGSMYKVVVKVLANRIKKAIAKVINPNVNFGQVFLKGFYVVIGKASDIRKKLEEFDSGASTGFRLPWRGFCLPKVEFFAWQLFKGRVLVADVLQRFGMGMDLVCKLCNKEKETLNHTFIHCVWS</sequence>
<keyword evidence="3" id="KW-1185">Reference proteome</keyword>
<name>A0AAE0A4D1_9ROSI</name>
<evidence type="ECO:0000313" key="3">
    <source>
        <dbReference type="Proteomes" id="UP001281410"/>
    </source>
</evidence>
<organism evidence="2 3">
    <name type="scientific">Dipteronia sinensis</name>
    <dbReference type="NCBI Taxonomy" id="43782"/>
    <lineage>
        <taxon>Eukaryota</taxon>
        <taxon>Viridiplantae</taxon>
        <taxon>Streptophyta</taxon>
        <taxon>Embryophyta</taxon>
        <taxon>Tracheophyta</taxon>
        <taxon>Spermatophyta</taxon>
        <taxon>Magnoliopsida</taxon>
        <taxon>eudicotyledons</taxon>
        <taxon>Gunneridae</taxon>
        <taxon>Pentapetalae</taxon>
        <taxon>rosids</taxon>
        <taxon>malvids</taxon>
        <taxon>Sapindales</taxon>
        <taxon>Sapindaceae</taxon>
        <taxon>Hippocastanoideae</taxon>
        <taxon>Acereae</taxon>
        <taxon>Dipteronia</taxon>
    </lineage>
</organism>
<accession>A0AAE0A4D1</accession>
<gene>
    <name evidence="2" type="ORF">Dsin_023849</name>
</gene>
<evidence type="ECO:0000313" key="2">
    <source>
        <dbReference type="EMBL" id="KAK3200434.1"/>
    </source>
</evidence>
<comment type="caution">
    <text evidence="2">The sequence shown here is derived from an EMBL/GenBank/DDBJ whole genome shotgun (WGS) entry which is preliminary data.</text>
</comment>